<dbReference type="RefSeq" id="WP_100143661.1">
    <property type="nucleotide sequence ID" value="NZ_BMKO01000001.1"/>
</dbReference>
<keyword evidence="1" id="KW-0732">Signal</keyword>
<sequence>MRYVTLSKLVGGIFSLFLLFGCDQAQNQITTQAGPDLSLCDFSVTDCVKKLGEQQISLMLNPSFAPSEKPIHWQLNFSSSVSNLKLRLEGRDMFMGVIPVATSVTDGKAFEGQMMFGSCSSGYMVWRMFVSWQQGTEQYSTWFDFLADNHKQK</sequence>
<organism evidence="2 3">
    <name type="scientific">Shewanella carassii</name>
    <dbReference type="NCBI Taxonomy" id="1987584"/>
    <lineage>
        <taxon>Bacteria</taxon>
        <taxon>Pseudomonadati</taxon>
        <taxon>Pseudomonadota</taxon>
        <taxon>Gammaproteobacteria</taxon>
        <taxon>Alteromonadales</taxon>
        <taxon>Shewanellaceae</taxon>
        <taxon>Shewanella</taxon>
    </lineage>
</organism>
<evidence type="ECO:0008006" key="4">
    <source>
        <dbReference type="Google" id="ProtNLM"/>
    </source>
</evidence>
<dbReference type="PROSITE" id="PS51257">
    <property type="entry name" value="PROKAR_LIPOPROTEIN"/>
    <property type="match status" value="1"/>
</dbReference>
<reference evidence="3" key="1">
    <citation type="journal article" date="2019" name="Int. J. Syst. Evol. Microbiol.">
        <title>The Global Catalogue of Microorganisms (GCM) 10K type strain sequencing project: providing services to taxonomists for standard genome sequencing and annotation.</title>
        <authorList>
            <consortium name="The Broad Institute Genomics Platform"/>
            <consortium name="The Broad Institute Genome Sequencing Center for Infectious Disease"/>
            <person name="Wu L."/>
            <person name="Ma J."/>
        </authorList>
    </citation>
    <scope>NUCLEOTIDE SEQUENCE [LARGE SCALE GENOMIC DNA]</scope>
    <source>
        <strain evidence="3">CGMCC 1.16033</strain>
    </source>
</reference>
<evidence type="ECO:0000313" key="2">
    <source>
        <dbReference type="EMBL" id="GGE65631.1"/>
    </source>
</evidence>
<dbReference type="EMBL" id="BMKO01000001">
    <property type="protein sequence ID" value="GGE65631.1"/>
    <property type="molecule type" value="Genomic_DNA"/>
</dbReference>
<accession>A0ABQ1SUH7</accession>
<feature type="signal peptide" evidence="1">
    <location>
        <begin position="1"/>
        <end position="25"/>
    </location>
</feature>
<name>A0ABQ1SUH7_9GAMM</name>
<evidence type="ECO:0000256" key="1">
    <source>
        <dbReference type="SAM" id="SignalP"/>
    </source>
</evidence>
<evidence type="ECO:0000313" key="3">
    <source>
        <dbReference type="Proteomes" id="UP000606498"/>
    </source>
</evidence>
<gene>
    <name evidence="2" type="ORF">GCM10011520_03010</name>
</gene>
<feature type="chain" id="PRO_5047202929" description="Lipoprotein" evidence="1">
    <location>
        <begin position="26"/>
        <end position="153"/>
    </location>
</feature>
<proteinExistence type="predicted"/>
<keyword evidence="3" id="KW-1185">Reference proteome</keyword>
<protein>
    <recommendedName>
        <fullName evidence="4">Lipoprotein</fullName>
    </recommendedName>
</protein>
<dbReference type="Proteomes" id="UP000606498">
    <property type="component" value="Unassembled WGS sequence"/>
</dbReference>
<comment type="caution">
    <text evidence="2">The sequence shown here is derived from an EMBL/GenBank/DDBJ whole genome shotgun (WGS) entry which is preliminary data.</text>
</comment>